<gene>
    <name evidence="2" type="ORF">BJY26_001440</name>
</gene>
<dbReference type="AlphaFoldDB" id="A0A7Z0D0B0"/>
<reference evidence="2 3" key="1">
    <citation type="submission" date="2020-07" db="EMBL/GenBank/DDBJ databases">
        <title>Sequencing the genomes of 1000 actinobacteria strains.</title>
        <authorList>
            <person name="Klenk H.-P."/>
        </authorList>
    </citation>
    <scope>NUCLEOTIDE SEQUENCE [LARGE SCALE GENOMIC DNA]</scope>
    <source>
        <strain evidence="2 3">DSM 26341</strain>
    </source>
</reference>
<dbReference type="Proteomes" id="UP000539111">
    <property type="component" value="Unassembled WGS sequence"/>
</dbReference>
<dbReference type="Pfam" id="PF19673">
    <property type="entry name" value="DUF6176"/>
    <property type="match status" value="1"/>
</dbReference>
<evidence type="ECO:0000313" key="2">
    <source>
        <dbReference type="EMBL" id="NYI67134.1"/>
    </source>
</evidence>
<accession>A0A7Z0D0B0</accession>
<dbReference type="InterPro" id="IPR046174">
    <property type="entry name" value="DUF6176"/>
</dbReference>
<comment type="caution">
    <text evidence="2">The sequence shown here is derived from an EMBL/GenBank/DDBJ whole genome shotgun (WGS) entry which is preliminary data.</text>
</comment>
<feature type="region of interest" description="Disordered" evidence="1">
    <location>
        <begin position="1"/>
        <end position="26"/>
    </location>
</feature>
<name>A0A7Z0D0B0_9MICO</name>
<dbReference type="RefSeq" id="WP_179426900.1">
    <property type="nucleotide sequence ID" value="NZ_JACBZP010000001.1"/>
</dbReference>
<evidence type="ECO:0000256" key="1">
    <source>
        <dbReference type="SAM" id="MobiDB-lite"/>
    </source>
</evidence>
<keyword evidence="3" id="KW-1185">Reference proteome</keyword>
<organism evidence="2 3">
    <name type="scientific">Spelaeicoccus albus</name>
    <dbReference type="NCBI Taxonomy" id="1280376"/>
    <lineage>
        <taxon>Bacteria</taxon>
        <taxon>Bacillati</taxon>
        <taxon>Actinomycetota</taxon>
        <taxon>Actinomycetes</taxon>
        <taxon>Micrococcales</taxon>
        <taxon>Brevibacteriaceae</taxon>
        <taxon>Spelaeicoccus</taxon>
    </lineage>
</organism>
<proteinExistence type="predicted"/>
<sequence length="155" mass="17265">MSDSVPYTPFRPVDPATFTGHPMPSTVPDGLRLELSRAKLLDGKEAQFDEWMQMLTERYDECLTTLPAERAVFEATFKHTEADGSVWMYHLSLMGENGSGLDTANPVDAAHDAYARRTKERGWEELMPAFMLTPEHIRSAMAQWGSTGAAAEVGR</sequence>
<evidence type="ECO:0000313" key="3">
    <source>
        <dbReference type="Proteomes" id="UP000539111"/>
    </source>
</evidence>
<protein>
    <submittedName>
        <fullName evidence="2">Uncharacterized protein</fullName>
    </submittedName>
</protein>
<dbReference type="EMBL" id="JACBZP010000001">
    <property type="protein sequence ID" value="NYI67134.1"/>
    <property type="molecule type" value="Genomic_DNA"/>
</dbReference>